<organism evidence="1 2">
    <name type="scientific">Pistacia integerrima</name>
    <dbReference type="NCBI Taxonomy" id="434235"/>
    <lineage>
        <taxon>Eukaryota</taxon>
        <taxon>Viridiplantae</taxon>
        <taxon>Streptophyta</taxon>
        <taxon>Embryophyta</taxon>
        <taxon>Tracheophyta</taxon>
        <taxon>Spermatophyta</taxon>
        <taxon>Magnoliopsida</taxon>
        <taxon>eudicotyledons</taxon>
        <taxon>Gunneridae</taxon>
        <taxon>Pentapetalae</taxon>
        <taxon>rosids</taxon>
        <taxon>malvids</taxon>
        <taxon>Sapindales</taxon>
        <taxon>Anacardiaceae</taxon>
        <taxon>Pistacia</taxon>
    </lineage>
</organism>
<protein>
    <submittedName>
        <fullName evidence="1">Uncharacterized protein</fullName>
    </submittedName>
</protein>
<proteinExistence type="predicted"/>
<comment type="caution">
    <text evidence="1">The sequence shown here is derived from an EMBL/GenBank/DDBJ whole genome shotgun (WGS) entry which is preliminary data.</text>
</comment>
<evidence type="ECO:0000313" key="1">
    <source>
        <dbReference type="EMBL" id="KAJ0048981.1"/>
    </source>
</evidence>
<keyword evidence="2" id="KW-1185">Reference proteome</keyword>
<accession>A0ACC0ZCV6</accession>
<evidence type="ECO:0000313" key="2">
    <source>
        <dbReference type="Proteomes" id="UP001163603"/>
    </source>
</evidence>
<dbReference type="Proteomes" id="UP001163603">
    <property type="component" value="Chromosome 2"/>
</dbReference>
<sequence length="334" mass="38364">MRTHKQTRVYFTDSSSSEDEGYDSTYSDPDYTRTRPQRRSRNNNNVNSSSSCTPLQVSDLTVQMEETAPEIGSSRRSNNRGAVARRCGRPLKNNNNNKGEQGRRSRQPSHRLQARPPRRRRSSNLHQRPSTSNTSREVLPRQRTILSWMIDKEIIQENEQVWYLDKSRHAMLQDGKITRAGVLCCCCYKVITVHEFEDHAERSDPKWPYDSIYLVRLQSYLLSFMVKALQREDEVQRRAFNLIQPQTIASDRNDGVCMIWADGGDLICCERCPSTFHPNCLDMEVRLIDQYCTPPGDKNIPQGDWLCPHCVCKFCGAGSSSSLTLTACLLCEMQ</sequence>
<dbReference type="EMBL" id="CM047737">
    <property type="protein sequence ID" value="KAJ0048981.1"/>
    <property type="molecule type" value="Genomic_DNA"/>
</dbReference>
<gene>
    <name evidence="1" type="ORF">Pint_15794</name>
</gene>
<name>A0ACC0ZCV6_9ROSI</name>
<reference evidence="2" key="1">
    <citation type="journal article" date="2023" name="G3 (Bethesda)">
        <title>Genome assembly and association tests identify interacting loci associated with vigor, precocity, and sex in interspecific pistachio rootstocks.</title>
        <authorList>
            <person name="Palmer W."/>
            <person name="Jacygrad E."/>
            <person name="Sagayaradj S."/>
            <person name="Cavanaugh K."/>
            <person name="Han R."/>
            <person name="Bertier L."/>
            <person name="Beede B."/>
            <person name="Kafkas S."/>
            <person name="Golino D."/>
            <person name="Preece J."/>
            <person name="Michelmore R."/>
        </authorList>
    </citation>
    <scope>NUCLEOTIDE SEQUENCE [LARGE SCALE GENOMIC DNA]</scope>
</reference>